<reference evidence="3" key="1">
    <citation type="journal article" date="2019" name="Int. J. Syst. Evol. Microbiol.">
        <title>The Global Catalogue of Microorganisms (GCM) 10K type strain sequencing project: providing services to taxonomists for standard genome sequencing and annotation.</title>
        <authorList>
            <consortium name="The Broad Institute Genomics Platform"/>
            <consortium name="The Broad Institute Genome Sequencing Center for Infectious Disease"/>
            <person name="Wu L."/>
            <person name="Ma J."/>
        </authorList>
    </citation>
    <scope>NUCLEOTIDE SEQUENCE [LARGE SCALE GENOMIC DNA]</scope>
    <source>
        <strain evidence="3">JCM 18303</strain>
    </source>
</reference>
<gene>
    <name evidence="2" type="ORF">GCM10023321_46950</name>
</gene>
<name>A0ABP9QHG0_9PSEU</name>
<evidence type="ECO:0000313" key="2">
    <source>
        <dbReference type="EMBL" id="GAA5162000.1"/>
    </source>
</evidence>
<evidence type="ECO:0000256" key="1">
    <source>
        <dbReference type="SAM" id="MobiDB-lite"/>
    </source>
</evidence>
<protein>
    <submittedName>
        <fullName evidence="2">Uncharacterized protein</fullName>
    </submittedName>
</protein>
<sequence length="118" mass="12556">MRELRGTTDRLDTVVDTADPFLDAAKPVLADLRPFAAHLDEALPELRAATKPLDPVTDALLPYLPDVAAFTVQTRSLLSLQDANSGILRAAVPISSHFPPPTLGPNNGIKPITVPGAR</sequence>
<accession>A0ABP9QHG0</accession>
<dbReference type="EMBL" id="BAABJP010000025">
    <property type="protein sequence ID" value="GAA5162000.1"/>
    <property type="molecule type" value="Genomic_DNA"/>
</dbReference>
<proteinExistence type="predicted"/>
<evidence type="ECO:0000313" key="3">
    <source>
        <dbReference type="Proteomes" id="UP001428817"/>
    </source>
</evidence>
<comment type="caution">
    <text evidence="2">The sequence shown here is derived from an EMBL/GenBank/DDBJ whole genome shotgun (WGS) entry which is preliminary data.</text>
</comment>
<feature type="region of interest" description="Disordered" evidence="1">
    <location>
        <begin position="99"/>
        <end position="118"/>
    </location>
</feature>
<dbReference type="Proteomes" id="UP001428817">
    <property type="component" value="Unassembled WGS sequence"/>
</dbReference>
<organism evidence="2 3">
    <name type="scientific">Pseudonocardia eucalypti</name>
    <dbReference type="NCBI Taxonomy" id="648755"/>
    <lineage>
        <taxon>Bacteria</taxon>
        <taxon>Bacillati</taxon>
        <taxon>Actinomycetota</taxon>
        <taxon>Actinomycetes</taxon>
        <taxon>Pseudonocardiales</taxon>
        <taxon>Pseudonocardiaceae</taxon>
        <taxon>Pseudonocardia</taxon>
    </lineage>
</organism>
<keyword evidence="3" id="KW-1185">Reference proteome</keyword>